<evidence type="ECO:0000313" key="3">
    <source>
        <dbReference type="Proteomes" id="UP001187471"/>
    </source>
</evidence>
<gene>
    <name evidence="2" type="ORF">RJ640_010937</name>
</gene>
<accession>A0AA88RHR2</accession>
<dbReference type="AlphaFoldDB" id="A0AA88RHR2"/>
<reference evidence="2" key="1">
    <citation type="submission" date="2022-12" db="EMBL/GenBank/DDBJ databases">
        <title>Draft genome assemblies for two species of Escallonia (Escalloniales).</title>
        <authorList>
            <person name="Chanderbali A."/>
            <person name="Dervinis C."/>
            <person name="Anghel I."/>
            <person name="Soltis D."/>
            <person name="Soltis P."/>
            <person name="Zapata F."/>
        </authorList>
    </citation>
    <scope>NUCLEOTIDE SEQUENCE</scope>
    <source>
        <strain evidence="2">UCBG92.1500</strain>
        <tissue evidence="2">Leaf</tissue>
    </source>
</reference>
<dbReference type="SUPFAM" id="SSF55961">
    <property type="entry name" value="Bet v1-like"/>
    <property type="match status" value="1"/>
</dbReference>
<evidence type="ECO:0000313" key="2">
    <source>
        <dbReference type="EMBL" id="KAK2986712.1"/>
    </source>
</evidence>
<dbReference type="SMART" id="SM01037">
    <property type="entry name" value="Bet_v_1"/>
    <property type="match status" value="1"/>
</dbReference>
<dbReference type="GO" id="GO:0006952">
    <property type="term" value="P:defense response"/>
    <property type="evidence" value="ECO:0007669"/>
    <property type="project" value="InterPro"/>
</dbReference>
<proteinExistence type="predicted"/>
<feature type="domain" description="Bet v I/Major latex protein" evidence="1">
    <location>
        <begin position="2"/>
        <end position="146"/>
    </location>
</feature>
<dbReference type="InterPro" id="IPR051761">
    <property type="entry name" value="MLP-like_ligand-binding"/>
</dbReference>
<dbReference type="InterPro" id="IPR023393">
    <property type="entry name" value="START-like_dom_sf"/>
</dbReference>
<keyword evidence="3" id="KW-1185">Reference proteome</keyword>
<sequence>MAQKSKFEARTEIRSSPQKLYGFFRNNMNTLARICPDKIQSIQLLEGTDYSVGCVKLYKYVLGSLMMMKVKIEAIDDSNKSITFGALEGDIMQLYESFKVTVKVGDGFVKWTIEYEKASDAAPKPDLYGDFAVKVSKGLDAYLLSQ</sequence>
<protein>
    <recommendedName>
        <fullName evidence="1">Bet v I/Major latex protein domain-containing protein</fullName>
    </recommendedName>
</protein>
<dbReference type="Pfam" id="PF00407">
    <property type="entry name" value="Bet_v_1"/>
    <property type="match status" value="1"/>
</dbReference>
<dbReference type="PANTHER" id="PTHR31907">
    <property type="entry name" value="MLP-LIKE PROTEIN 423"/>
    <property type="match status" value="1"/>
</dbReference>
<dbReference type="CDD" id="cd07816">
    <property type="entry name" value="Bet_v1-like"/>
    <property type="match status" value="1"/>
</dbReference>
<dbReference type="Gene3D" id="3.30.530.20">
    <property type="match status" value="1"/>
</dbReference>
<name>A0AA88RHR2_9ASTE</name>
<dbReference type="Proteomes" id="UP001187471">
    <property type="component" value="Unassembled WGS sequence"/>
</dbReference>
<dbReference type="InterPro" id="IPR000916">
    <property type="entry name" value="Bet_v_I/MLP"/>
</dbReference>
<evidence type="ECO:0000259" key="1">
    <source>
        <dbReference type="SMART" id="SM01037"/>
    </source>
</evidence>
<dbReference type="EMBL" id="JAVXUO010001034">
    <property type="protein sequence ID" value="KAK2986712.1"/>
    <property type="molecule type" value="Genomic_DNA"/>
</dbReference>
<organism evidence="2 3">
    <name type="scientific">Escallonia rubra</name>
    <dbReference type="NCBI Taxonomy" id="112253"/>
    <lineage>
        <taxon>Eukaryota</taxon>
        <taxon>Viridiplantae</taxon>
        <taxon>Streptophyta</taxon>
        <taxon>Embryophyta</taxon>
        <taxon>Tracheophyta</taxon>
        <taxon>Spermatophyta</taxon>
        <taxon>Magnoliopsida</taxon>
        <taxon>eudicotyledons</taxon>
        <taxon>Gunneridae</taxon>
        <taxon>Pentapetalae</taxon>
        <taxon>asterids</taxon>
        <taxon>campanulids</taxon>
        <taxon>Escalloniales</taxon>
        <taxon>Escalloniaceae</taxon>
        <taxon>Escallonia</taxon>
    </lineage>
</organism>
<comment type="caution">
    <text evidence="2">The sequence shown here is derived from an EMBL/GenBank/DDBJ whole genome shotgun (WGS) entry which is preliminary data.</text>
</comment>